<comment type="subcellular location">
    <subcellularLocation>
        <location evidence="1 6">Secreted</location>
    </subcellularLocation>
</comment>
<evidence type="ECO:0000256" key="1">
    <source>
        <dbReference type="ARBA" id="ARBA00004613"/>
    </source>
</evidence>
<evidence type="ECO:0000313" key="8">
    <source>
        <dbReference type="Proteomes" id="UP001177003"/>
    </source>
</evidence>
<keyword evidence="8" id="KW-1185">Reference proteome</keyword>
<keyword evidence="3 6" id="KW-0713">Self-incompatibility</keyword>
<reference evidence="7" key="1">
    <citation type="submission" date="2023-04" db="EMBL/GenBank/DDBJ databases">
        <authorList>
            <person name="Vijverberg K."/>
            <person name="Xiong W."/>
            <person name="Schranz E."/>
        </authorList>
    </citation>
    <scope>NUCLEOTIDE SEQUENCE</scope>
</reference>
<evidence type="ECO:0000313" key="7">
    <source>
        <dbReference type="EMBL" id="CAI9295892.1"/>
    </source>
</evidence>
<dbReference type="PANTHER" id="PTHR31232:SF155">
    <property type="entry name" value="PLANT SELF-INCOMPATIBILITY PROTEIN S1 FAMILY"/>
    <property type="match status" value="1"/>
</dbReference>
<organism evidence="7 8">
    <name type="scientific">Lactuca saligna</name>
    <name type="common">Willowleaf lettuce</name>
    <dbReference type="NCBI Taxonomy" id="75948"/>
    <lineage>
        <taxon>Eukaryota</taxon>
        <taxon>Viridiplantae</taxon>
        <taxon>Streptophyta</taxon>
        <taxon>Embryophyta</taxon>
        <taxon>Tracheophyta</taxon>
        <taxon>Spermatophyta</taxon>
        <taxon>Magnoliopsida</taxon>
        <taxon>eudicotyledons</taxon>
        <taxon>Gunneridae</taxon>
        <taxon>Pentapetalae</taxon>
        <taxon>asterids</taxon>
        <taxon>campanulids</taxon>
        <taxon>Asterales</taxon>
        <taxon>Asteraceae</taxon>
        <taxon>Cichorioideae</taxon>
        <taxon>Cichorieae</taxon>
        <taxon>Lactucinae</taxon>
        <taxon>Lactuca</taxon>
    </lineage>
</organism>
<dbReference type="Proteomes" id="UP001177003">
    <property type="component" value="Chromosome 8"/>
</dbReference>
<dbReference type="EMBL" id="OX465084">
    <property type="protein sequence ID" value="CAI9295892.1"/>
    <property type="molecule type" value="Genomic_DNA"/>
</dbReference>
<dbReference type="Pfam" id="PF05938">
    <property type="entry name" value="Self-incomp_S1"/>
    <property type="match status" value="1"/>
</dbReference>
<dbReference type="GO" id="GO:0060320">
    <property type="term" value="P:rejection of self pollen"/>
    <property type="evidence" value="ECO:0007669"/>
    <property type="project" value="UniProtKB-KW"/>
</dbReference>
<dbReference type="AlphaFoldDB" id="A0AA35ZQ61"/>
<evidence type="ECO:0000256" key="5">
    <source>
        <dbReference type="ARBA" id="ARBA00022729"/>
    </source>
</evidence>
<name>A0AA35ZQ61_LACSI</name>
<dbReference type="PANTHER" id="PTHR31232">
    <property type="match status" value="1"/>
</dbReference>
<keyword evidence="5" id="KW-0732">Signal</keyword>
<dbReference type="GO" id="GO:0005576">
    <property type="term" value="C:extracellular region"/>
    <property type="evidence" value="ECO:0007669"/>
    <property type="project" value="UniProtKB-SubCell"/>
</dbReference>
<comment type="similarity">
    <text evidence="2 6">Belongs to the plant self-incompatibility (S1) protein family.</text>
</comment>
<gene>
    <name evidence="7" type="ORF">LSALG_LOCUS34807</name>
</gene>
<evidence type="ECO:0000256" key="2">
    <source>
        <dbReference type="ARBA" id="ARBA00005581"/>
    </source>
</evidence>
<protein>
    <recommendedName>
        <fullName evidence="6">S-protein homolog</fullName>
    </recommendedName>
</protein>
<sequence length="201" mass="23332">MLVFNSSAGDCGDSGHQNLRDEEIELWWSKIGEKYTGRDAEDECGGIGSGACAVLVLFFMVKQVGGAYAFPKVENRSRSNYLDLYAVYITDSEVDNLMVHCKSKDDDLGDKNLTPNQYFHWMFRQNFMLTTIFYCTFHWMTPDSKELKNATFNAFDIEVSLLCGDEYSINRCYWLVRKDGFYFSRDDNKPFPDGWKLMHTW</sequence>
<evidence type="ECO:0000256" key="4">
    <source>
        <dbReference type="ARBA" id="ARBA00022525"/>
    </source>
</evidence>
<accession>A0AA35ZQ61</accession>
<keyword evidence="4 6" id="KW-0964">Secreted</keyword>
<dbReference type="InterPro" id="IPR010264">
    <property type="entry name" value="Self-incomp_S1"/>
</dbReference>
<proteinExistence type="inferred from homology"/>
<evidence type="ECO:0000256" key="6">
    <source>
        <dbReference type="RuleBase" id="RU367044"/>
    </source>
</evidence>
<evidence type="ECO:0000256" key="3">
    <source>
        <dbReference type="ARBA" id="ARBA00022471"/>
    </source>
</evidence>